<dbReference type="Proteomes" id="UP000887576">
    <property type="component" value="Unplaced"/>
</dbReference>
<protein>
    <submittedName>
        <fullName evidence="2">ATP synthase F0 subunit 8</fullName>
    </submittedName>
</protein>
<proteinExistence type="predicted"/>
<organism evidence="1 2">
    <name type="scientific">Panagrolaimus sp. JU765</name>
    <dbReference type="NCBI Taxonomy" id="591449"/>
    <lineage>
        <taxon>Eukaryota</taxon>
        <taxon>Metazoa</taxon>
        <taxon>Ecdysozoa</taxon>
        <taxon>Nematoda</taxon>
        <taxon>Chromadorea</taxon>
        <taxon>Rhabditida</taxon>
        <taxon>Tylenchina</taxon>
        <taxon>Panagrolaimomorpha</taxon>
        <taxon>Panagrolaimoidea</taxon>
        <taxon>Panagrolaimidae</taxon>
        <taxon>Panagrolaimus</taxon>
    </lineage>
</organism>
<evidence type="ECO:0000313" key="1">
    <source>
        <dbReference type="Proteomes" id="UP000887576"/>
    </source>
</evidence>
<sequence>MRIWFNIYIVALTVYWLIRSQLILKLYKSYVKKDENKPKIIKDTFGRQIKISQTMAEHMQALHAAWN</sequence>
<evidence type="ECO:0000313" key="2">
    <source>
        <dbReference type="WBParaSite" id="JU765_v2.g2192.t1"/>
    </source>
</evidence>
<name>A0AC34R098_9BILA</name>
<dbReference type="WBParaSite" id="JU765_v2.g2192.t1">
    <property type="protein sequence ID" value="JU765_v2.g2192.t1"/>
    <property type="gene ID" value="JU765_v2.g2192"/>
</dbReference>
<accession>A0AC34R098</accession>
<reference evidence="2" key="1">
    <citation type="submission" date="2022-11" db="UniProtKB">
        <authorList>
            <consortium name="WormBaseParasite"/>
        </authorList>
    </citation>
    <scope>IDENTIFICATION</scope>
</reference>